<organism evidence="1 2">
    <name type="scientific">Siminovitchia fordii</name>
    <dbReference type="NCBI Taxonomy" id="254759"/>
    <lineage>
        <taxon>Bacteria</taxon>
        <taxon>Bacillati</taxon>
        <taxon>Bacillota</taxon>
        <taxon>Bacilli</taxon>
        <taxon>Bacillales</taxon>
        <taxon>Bacillaceae</taxon>
        <taxon>Siminovitchia</taxon>
    </lineage>
</organism>
<sequence>MTKKWLMENWEQDWDQENIYYTVSQEGKIVVCNIETMDVVEFNL</sequence>
<comment type="caution">
    <text evidence="1">The sequence shown here is derived from an EMBL/GenBank/DDBJ whole genome shotgun (WGS) entry which is preliminary data.</text>
</comment>
<reference evidence="1 2" key="1">
    <citation type="submission" date="2021-03" db="EMBL/GenBank/DDBJ databases">
        <title>Antimicrobial resistance genes in bacteria isolated from Japanese honey, and their potential for conferring macrolide and lincosamide resistance in the American foulbrood pathogen Paenibacillus larvae.</title>
        <authorList>
            <person name="Okamoto M."/>
            <person name="Kumagai M."/>
            <person name="Kanamori H."/>
            <person name="Takamatsu D."/>
        </authorList>
    </citation>
    <scope>NUCLEOTIDE SEQUENCE [LARGE SCALE GENOMIC DNA]</scope>
    <source>
        <strain evidence="1 2">J1TS3</strain>
    </source>
</reference>
<protein>
    <submittedName>
        <fullName evidence="1">Uncharacterized protein</fullName>
    </submittedName>
</protein>
<name>A0ABQ4KA85_9BACI</name>
<dbReference type="Proteomes" id="UP000680279">
    <property type="component" value="Unassembled WGS sequence"/>
</dbReference>
<dbReference type="EMBL" id="BOQT01000018">
    <property type="protein sequence ID" value="GIN22639.1"/>
    <property type="molecule type" value="Genomic_DNA"/>
</dbReference>
<keyword evidence="2" id="KW-1185">Reference proteome</keyword>
<dbReference type="RefSeq" id="WP_283247199.1">
    <property type="nucleotide sequence ID" value="NZ_BOQT01000018.1"/>
</dbReference>
<proteinExistence type="predicted"/>
<evidence type="ECO:0000313" key="1">
    <source>
        <dbReference type="EMBL" id="GIN22639.1"/>
    </source>
</evidence>
<accession>A0ABQ4KA85</accession>
<evidence type="ECO:0000313" key="2">
    <source>
        <dbReference type="Proteomes" id="UP000680279"/>
    </source>
</evidence>
<gene>
    <name evidence="1" type="ORF">J1TS3_37730</name>
</gene>